<dbReference type="InterPro" id="IPR054267">
    <property type="entry name" value="DUF6998"/>
</dbReference>
<dbReference type="RefSeq" id="WP_348391614.1">
    <property type="nucleotide sequence ID" value="NZ_CP134145.1"/>
</dbReference>
<evidence type="ECO:0000313" key="2">
    <source>
        <dbReference type="EMBL" id="WNC72497.1"/>
    </source>
</evidence>
<dbReference type="EMBL" id="CP134145">
    <property type="protein sequence ID" value="WNC72497.1"/>
    <property type="molecule type" value="Genomic_DNA"/>
</dbReference>
<evidence type="ECO:0000313" key="3">
    <source>
        <dbReference type="Proteomes" id="UP001258994"/>
    </source>
</evidence>
<dbReference type="Proteomes" id="UP001258994">
    <property type="component" value="Chromosome"/>
</dbReference>
<evidence type="ECO:0000259" key="1">
    <source>
        <dbReference type="Pfam" id="PF22522"/>
    </source>
</evidence>
<reference evidence="3" key="1">
    <citation type="submission" date="2023-09" db="EMBL/GenBank/DDBJ databases">
        <authorList>
            <person name="Li S."/>
            <person name="Li X."/>
            <person name="Zhang C."/>
            <person name="Zhao Z."/>
        </authorList>
    </citation>
    <scope>NUCLEOTIDE SEQUENCE [LARGE SCALE GENOMIC DNA]</scope>
    <source>
        <strain evidence="3">SQ149</strain>
    </source>
</reference>
<accession>A0ABY9TUJ2</accession>
<protein>
    <recommendedName>
        <fullName evidence="1">DUF6998 domain-containing protein</fullName>
    </recommendedName>
</protein>
<sequence length="295" mass="32826">MGINAGDVKGEQQEIMTILLLSLLDYNLDKGRPMSISDSDLAQGIDNGACEVKQSRSDIRLAQQGEQYNRIPKAKSIAYMIRLKQLANINKSAIFNTGTPTRNVDMNNASAKSQANTSSENNIDNLTGAELLALTNTHSNRPTNKPRNSINTQFHLLLQQLYKTTNALEKLIPNKKFNPDGKQVGEIGECLVAEHYGLELLLPNTPKHDARTKDGKLVEIKTTHAHKVSFNSKPDYAIIIKLDGKGGFTECYNGPGDILWDYFRTRLAYGCGHYPLPILKARELNKKVSANQRIY</sequence>
<organism evidence="2 3">
    <name type="scientific">Thalassotalea psychrophila</name>
    <dbReference type="NCBI Taxonomy" id="3065647"/>
    <lineage>
        <taxon>Bacteria</taxon>
        <taxon>Pseudomonadati</taxon>
        <taxon>Pseudomonadota</taxon>
        <taxon>Gammaproteobacteria</taxon>
        <taxon>Alteromonadales</taxon>
        <taxon>Colwelliaceae</taxon>
        <taxon>Thalassotalea</taxon>
    </lineage>
</organism>
<name>A0ABY9TUJ2_9GAMM</name>
<keyword evidence="3" id="KW-1185">Reference proteome</keyword>
<feature type="domain" description="DUF6998" evidence="1">
    <location>
        <begin position="159"/>
        <end position="294"/>
    </location>
</feature>
<proteinExistence type="predicted"/>
<dbReference type="Pfam" id="PF22522">
    <property type="entry name" value="DUF6998"/>
    <property type="match status" value="1"/>
</dbReference>
<gene>
    <name evidence="2" type="ORF">RGQ13_00560</name>
</gene>